<keyword evidence="2" id="KW-1133">Transmembrane helix</keyword>
<evidence type="ECO:0000313" key="3">
    <source>
        <dbReference type="EMBL" id="CAB0029767.1"/>
    </source>
</evidence>
<gene>
    <name evidence="3" type="ORF">TBRA_LOCUS1793</name>
</gene>
<proteinExistence type="predicted"/>
<evidence type="ECO:0000313" key="4">
    <source>
        <dbReference type="Proteomes" id="UP000479190"/>
    </source>
</evidence>
<protein>
    <submittedName>
        <fullName evidence="3">Uncharacterized protein</fullName>
    </submittedName>
</protein>
<reference evidence="3 4" key="1">
    <citation type="submission" date="2020-02" db="EMBL/GenBank/DDBJ databases">
        <authorList>
            <person name="Ferguson B K."/>
        </authorList>
    </citation>
    <scope>NUCLEOTIDE SEQUENCE [LARGE SCALE GENOMIC DNA]</scope>
</reference>
<dbReference type="Pfam" id="PF24664">
    <property type="entry name" value="Monjiviricetes_fusion"/>
    <property type="match status" value="1"/>
</dbReference>
<feature type="compositionally biased region" description="Polar residues" evidence="1">
    <location>
        <begin position="117"/>
        <end position="126"/>
    </location>
</feature>
<dbReference type="EMBL" id="CADCXV010000346">
    <property type="protein sequence ID" value="CAB0029767.1"/>
    <property type="molecule type" value="Genomic_DNA"/>
</dbReference>
<keyword evidence="4" id="KW-1185">Reference proteome</keyword>
<organism evidence="3 4">
    <name type="scientific">Trichogramma brassicae</name>
    <dbReference type="NCBI Taxonomy" id="86971"/>
    <lineage>
        <taxon>Eukaryota</taxon>
        <taxon>Metazoa</taxon>
        <taxon>Ecdysozoa</taxon>
        <taxon>Arthropoda</taxon>
        <taxon>Hexapoda</taxon>
        <taxon>Insecta</taxon>
        <taxon>Pterygota</taxon>
        <taxon>Neoptera</taxon>
        <taxon>Endopterygota</taxon>
        <taxon>Hymenoptera</taxon>
        <taxon>Apocrita</taxon>
        <taxon>Proctotrupomorpha</taxon>
        <taxon>Chalcidoidea</taxon>
        <taxon>Trichogrammatidae</taxon>
        <taxon>Trichogramma</taxon>
    </lineage>
</organism>
<accession>A0A6H5HY86</accession>
<evidence type="ECO:0000256" key="2">
    <source>
        <dbReference type="SAM" id="Phobius"/>
    </source>
</evidence>
<keyword evidence="2" id="KW-0812">Transmembrane</keyword>
<dbReference type="Proteomes" id="UP000479190">
    <property type="component" value="Unassembled WGS sequence"/>
</dbReference>
<sequence length="174" mass="20041">MNDGQLSLTNFLDQNNINAIVEKTWASFWSGFMIFGNASAGIIGLILICRLIKLLVDSVVHGIALYDIYGFSIALVGAIWNSVTQLLLHFGQRRREREREEELRRLEREREEARIQAQHTQSIESTESAEGEEPLLRKKRPAPHIPTAPMYPPIRMSIHISIYQYINISIYQYI</sequence>
<feature type="non-terminal residue" evidence="3">
    <location>
        <position position="174"/>
    </location>
</feature>
<feature type="region of interest" description="Disordered" evidence="1">
    <location>
        <begin position="110"/>
        <end position="142"/>
    </location>
</feature>
<dbReference type="AlphaFoldDB" id="A0A6H5HY86"/>
<name>A0A6H5HY86_9HYME</name>
<keyword evidence="2" id="KW-0472">Membrane</keyword>
<feature type="transmembrane region" description="Helical" evidence="2">
    <location>
        <begin position="32"/>
        <end position="56"/>
    </location>
</feature>
<evidence type="ECO:0000256" key="1">
    <source>
        <dbReference type="SAM" id="MobiDB-lite"/>
    </source>
</evidence>
<dbReference type="OrthoDB" id="7699978at2759"/>
<feature type="transmembrane region" description="Helical" evidence="2">
    <location>
        <begin position="68"/>
        <end position="90"/>
    </location>
</feature>